<dbReference type="InterPro" id="IPR057564">
    <property type="entry name" value="HEAT_ATR"/>
</dbReference>
<dbReference type="InterPro" id="IPR036738">
    <property type="entry name" value="FRB_sf"/>
</dbReference>
<dbReference type="SMART" id="SM01345">
    <property type="entry name" value="Rapamycin_bind"/>
    <property type="match status" value="1"/>
</dbReference>
<dbReference type="GO" id="GO:0005634">
    <property type="term" value="C:nucleus"/>
    <property type="evidence" value="ECO:0007669"/>
    <property type="project" value="TreeGrafter"/>
</dbReference>
<dbReference type="GO" id="GO:0005524">
    <property type="term" value="F:ATP binding"/>
    <property type="evidence" value="ECO:0007669"/>
    <property type="project" value="UniProtKB-KW"/>
</dbReference>
<dbReference type="InterPro" id="IPR011009">
    <property type="entry name" value="Kinase-like_dom_sf"/>
</dbReference>
<feature type="domain" description="FAT" evidence="12">
    <location>
        <begin position="1"/>
        <end position="59"/>
    </location>
</feature>
<evidence type="ECO:0000256" key="9">
    <source>
        <dbReference type="ARBA" id="ARBA00047899"/>
    </source>
</evidence>
<reference evidence="14" key="1">
    <citation type="journal article" date="2020" name="J. Eukaryot. Microbiol.">
        <title>De novo Sequencing, Assembly and Annotation of the Transcriptome for the Free-Living Testate Amoeba Arcella intermedia.</title>
        <authorList>
            <person name="Ribeiro G.M."/>
            <person name="Porfirio-Sousa A.L."/>
            <person name="Maurer-Alcala X.X."/>
            <person name="Katz L.A."/>
            <person name="Lahr D.J.G."/>
        </authorList>
    </citation>
    <scope>NUCLEOTIDE SEQUENCE</scope>
</reference>
<dbReference type="PROSITE" id="PS00915">
    <property type="entry name" value="PI3_4_KINASE_1"/>
    <property type="match status" value="1"/>
</dbReference>
<feature type="domain" description="PI3K/PI4K catalytic" evidence="11">
    <location>
        <begin position="232"/>
        <end position="556"/>
    </location>
</feature>
<dbReference type="InterPro" id="IPR014009">
    <property type="entry name" value="PIK_FAT"/>
</dbReference>
<dbReference type="Pfam" id="PF08771">
    <property type="entry name" value="FRB_dom"/>
    <property type="match status" value="1"/>
</dbReference>
<dbReference type="CDD" id="cd05169">
    <property type="entry name" value="PIKKc_TOR"/>
    <property type="match status" value="1"/>
</dbReference>
<accession>A0A6B2KZN8</accession>
<dbReference type="PROSITE" id="PS50290">
    <property type="entry name" value="PI3_4_KINASE_3"/>
    <property type="match status" value="1"/>
</dbReference>
<evidence type="ECO:0000256" key="5">
    <source>
        <dbReference type="ARBA" id="ARBA00022737"/>
    </source>
</evidence>
<keyword evidence="7" id="KW-0418">Kinase</keyword>
<evidence type="ECO:0000256" key="1">
    <source>
        <dbReference type="ARBA" id="ARBA00011031"/>
    </source>
</evidence>
<dbReference type="SMART" id="SM01343">
    <property type="entry name" value="FATC"/>
    <property type="match status" value="1"/>
</dbReference>
<organism evidence="14">
    <name type="scientific">Arcella intermedia</name>
    <dbReference type="NCBI Taxonomy" id="1963864"/>
    <lineage>
        <taxon>Eukaryota</taxon>
        <taxon>Amoebozoa</taxon>
        <taxon>Tubulinea</taxon>
        <taxon>Elardia</taxon>
        <taxon>Arcellinida</taxon>
        <taxon>Sphaerothecina</taxon>
        <taxon>Arcellidae</taxon>
        <taxon>Arcella</taxon>
    </lineage>
</organism>
<dbReference type="PROSITE" id="PS51190">
    <property type="entry name" value="FATC"/>
    <property type="match status" value="1"/>
</dbReference>
<dbReference type="Pfam" id="PF00454">
    <property type="entry name" value="PI3_PI4_kinase"/>
    <property type="match status" value="1"/>
</dbReference>
<dbReference type="Gene3D" id="1.20.120.150">
    <property type="entry name" value="FKBP12-rapamycin binding domain"/>
    <property type="match status" value="1"/>
</dbReference>
<dbReference type="SUPFAM" id="SSF47212">
    <property type="entry name" value="FKBP12-rapamycin-binding domain of FKBP-rapamycin-associated protein (FRAP)"/>
    <property type="match status" value="1"/>
</dbReference>
<comment type="catalytic activity">
    <reaction evidence="10">
        <text>L-seryl-[protein] + ATP = O-phospho-L-seryl-[protein] + ADP + H(+)</text>
        <dbReference type="Rhea" id="RHEA:17989"/>
        <dbReference type="Rhea" id="RHEA-COMP:9863"/>
        <dbReference type="Rhea" id="RHEA-COMP:11604"/>
        <dbReference type="ChEBI" id="CHEBI:15378"/>
        <dbReference type="ChEBI" id="CHEBI:29999"/>
        <dbReference type="ChEBI" id="CHEBI:30616"/>
        <dbReference type="ChEBI" id="CHEBI:83421"/>
        <dbReference type="ChEBI" id="CHEBI:456216"/>
        <dbReference type="EC" id="2.7.11.1"/>
    </reaction>
</comment>
<evidence type="ECO:0000256" key="7">
    <source>
        <dbReference type="ARBA" id="ARBA00022777"/>
    </source>
</evidence>
<evidence type="ECO:0000256" key="6">
    <source>
        <dbReference type="ARBA" id="ARBA00022741"/>
    </source>
</evidence>
<sequence>MEGVEDLNVDLWLQVIPQIIARIHSNVSEISKPLQHLLSRIGKAHPQALVYPLSVASTSISEERRIAAQTAMNNMRQFNETLVNQSELVAKELIRVAILWPEMWHEGLEDASRHYFGDHNVEAMIERILPLQEKLKHPETTQEYAFIQAFEKDLVKAWEYCQRYKRNGDVSNMNKAWDIYYQVFRKIDKQLPTLTRLDLQTVSPLLNRASDLDLAVPGTYKPGRPIVRIHTFNPVLKVISSKQRPRKLTLYGSDGLDWHFLLKGHEDLRQDERVMQLFGLVNNLLKKDARTRNLDLSIQRYGVIPLSPHSGLIGWVVDSDTLHHLIRDYRQSHHIVLNQEHKDMLEICNDYEKLPVIQKTEVFLEALTKSDGKDVEQILWLRSTNSEIWLMRRSNYTTSLATMSMVGYILGLGDRHPSNLMVDRHTGKIIHIDFGDCFEVAMQREKYPEKIPFRLTRMLINAMEVSGIDGTFRSICEKVMTVLREHSESLVAVLEAFVYDPLLNWRLLPTKEVANPTNGRRTSISQRPPIYNNSLDDEESFSYSISSSSSVNTFDRGANDEMVPQDVSNQRAVSVINRIKMKLSGRDFNGNDVLDVTKQVDNLIDQATSVQNLCQCYVGWCPFW</sequence>
<evidence type="ECO:0000259" key="12">
    <source>
        <dbReference type="PROSITE" id="PS51189"/>
    </source>
</evidence>
<protein>
    <recommendedName>
        <fullName evidence="2">non-specific serine/threonine protein kinase</fullName>
        <ecNumber evidence="2">2.7.11.1</ecNumber>
    </recommendedName>
</protein>
<proteinExistence type="inferred from homology"/>
<dbReference type="GO" id="GO:0005737">
    <property type="term" value="C:cytoplasm"/>
    <property type="evidence" value="ECO:0007669"/>
    <property type="project" value="TreeGrafter"/>
</dbReference>
<dbReference type="InterPro" id="IPR009076">
    <property type="entry name" value="FRB_dom"/>
</dbReference>
<dbReference type="Gene3D" id="1.10.1070.11">
    <property type="entry name" value="Phosphatidylinositol 3-/4-kinase, catalytic domain"/>
    <property type="match status" value="1"/>
</dbReference>
<dbReference type="InterPro" id="IPR018936">
    <property type="entry name" value="PI3/4_kinase_CS"/>
</dbReference>
<dbReference type="FunFam" id="1.10.1070.11:FF:000029">
    <property type="entry name" value="Serine/threonine-protein kinase TOR"/>
    <property type="match status" value="1"/>
</dbReference>
<dbReference type="InterPro" id="IPR050517">
    <property type="entry name" value="DDR_Repair_Kinase"/>
</dbReference>
<keyword evidence="3" id="KW-0723">Serine/threonine-protein kinase</keyword>
<evidence type="ECO:0000256" key="8">
    <source>
        <dbReference type="ARBA" id="ARBA00022840"/>
    </source>
</evidence>
<evidence type="ECO:0000259" key="11">
    <source>
        <dbReference type="PROSITE" id="PS50290"/>
    </source>
</evidence>
<evidence type="ECO:0000313" key="14">
    <source>
        <dbReference type="EMBL" id="NDV30233.1"/>
    </source>
</evidence>
<comment type="catalytic activity">
    <reaction evidence="9">
        <text>L-threonyl-[protein] + ATP = O-phospho-L-threonyl-[protein] + ADP + H(+)</text>
        <dbReference type="Rhea" id="RHEA:46608"/>
        <dbReference type="Rhea" id="RHEA-COMP:11060"/>
        <dbReference type="Rhea" id="RHEA-COMP:11605"/>
        <dbReference type="ChEBI" id="CHEBI:15378"/>
        <dbReference type="ChEBI" id="CHEBI:30013"/>
        <dbReference type="ChEBI" id="CHEBI:30616"/>
        <dbReference type="ChEBI" id="CHEBI:61977"/>
        <dbReference type="ChEBI" id="CHEBI:456216"/>
        <dbReference type="EC" id="2.7.11.1"/>
    </reaction>
</comment>
<dbReference type="Gene3D" id="3.30.1010.10">
    <property type="entry name" value="Phosphatidylinositol 3-kinase Catalytic Subunit, Chain A, domain 4"/>
    <property type="match status" value="1"/>
</dbReference>
<evidence type="ECO:0000256" key="10">
    <source>
        <dbReference type="ARBA" id="ARBA00048679"/>
    </source>
</evidence>
<keyword evidence="5" id="KW-0677">Repeat</keyword>
<keyword evidence="6" id="KW-0547">Nucleotide-binding</keyword>
<dbReference type="PANTHER" id="PTHR11139:SF9">
    <property type="entry name" value="SERINE_THREONINE-PROTEIN KINASE MTOR"/>
    <property type="match status" value="1"/>
</dbReference>
<evidence type="ECO:0000256" key="4">
    <source>
        <dbReference type="ARBA" id="ARBA00022679"/>
    </source>
</evidence>
<dbReference type="SMART" id="SM00146">
    <property type="entry name" value="PI3Kc"/>
    <property type="match status" value="1"/>
</dbReference>
<dbReference type="FunFam" id="1.20.120.150:FF:000001">
    <property type="entry name" value="Serine/threonine-protein kinase TOR"/>
    <property type="match status" value="1"/>
</dbReference>
<dbReference type="FunFam" id="3.30.1010.10:FF:000006">
    <property type="entry name" value="Serine/threonine-protein kinase TOR"/>
    <property type="match status" value="1"/>
</dbReference>
<dbReference type="InterPro" id="IPR003152">
    <property type="entry name" value="FATC_dom"/>
</dbReference>
<dbReference type="InterPro" id="IPR000403">
    <property type="entry name" value="PI3/4_kinase_cat_dom"/>
</dbReference>
<dbReference type="EMBL" id="GIBP01001264">
    <property type="protein sequence ID" value="NDV30233.1"/>
    <property type="molecule type" value="Transcribed_RNA"/>
</dbReference>
<keyword evidence="8" id="KW-0067">ATP-binding</keyword>
<dbReference type="InterPro" id="IPR036940">
    <property type="entry name" value="PI3/4_kinase_cat_sf"/>
</dbReference>
<dbReference type="AlphaFoldDB" id="A0A6B2KZN8"/>
<comment type="similarity">
    <text evidence="1">Belongs to the PI3/PI4-kinase family.</text>
</comment>
<name>A0A6B2KZN8_9EUKA</name>
<dbReference type="EC" id="2.7.11.1" evidence="2"/>
<dbReference type="GO" id="GO:0044877">
    <property type="term" value="F:protein-containing complex binding"/>
    <property type="evidence" value="ECO:0007669"/>
    <property type="project" value="InterPro"/>
</dbReference>
<dbReference type="PROSITE" id="PS00916">
    <property type="entry name" value="PI3_4_KINASE_2"/>
    <property type="match status" value="1"/>
</dbReference>
<dbReference type="GO" id="GO:0004674">
    <property type="term" value="F:protein serine/threonine kinase activity"/>
    <property type="evidence" value="ECO:0007669"/>
    <property type="project" value="UniProtKB-KW"/>
</dbReference>
<feature type="domain" description="FATC" evidence="13">
    <location>
        <begin position="592"/>
        <end position="624"/>
    </location>
</feature>
<dbReference type="GO" id="GO:0016242">
    <property type="term" value="P:negative regulation of macroautophagy"/>
    <property type="evidence" value="ECO:0007669"/>
    <property type="project" value="TreeGrafter"/>
</dbReference>
<evidence type="ECO:0000256" key="2">
    <source>
        <dbReference type="ARBA" id="ARBA00012513"/>
    </source>
</evidence>
<dbReference type="SUPFAM" id="SSF56112">
    <property type="entry name" value="Protein kinase-like (PK-like)"/>
    <property type="match status" value="1"/>
</dbReference>
<keyword evidence="4" id="KW-0808">Transferase</keyword>
<dbReference type="InterPro" id="IPR026683">
    <property type="entry name" value="TOR_cat"/>
</dbReference>
<dbReference type="GO" id="GO:0031932">
    <property type="term" value="C:TORC2 complex"/>
    <property type="evidence" value="ECO:0007669"/>
    <property type="project" value="TreeGrafter"/>
</dbReference>
<dbReference type="PANTHER" id="PTHR11139">
    <property type="entry name" value="ATAXIA TELANGIECTASIA MUTATED ATM -RELATED"/>
    <property type="match status" value="1"/>
</dbReference>
<dbReference type="Pfam" id="PF02260">
    <property type="entry name" value="FATC"/>
    <property type="match status" value="1"/>
</dbReference>
<evidence type="ECO:0000256" key="3">
    <source>
        <dbReference type="ARBA" id="ARBA00022527"/>
    </source>
</evidence>
<dbReference type="PROSITE" id="PS51189">
    <property type="entry name" value="FAT"/>
    <property type="match status" value="1"/>
</dbReference>
<dbReference type="Pfam" id="PF23593">
    <property type="entry name" value="HEAT_ATR"/>
    <property type="match status" value="1"/>
</dbReference>
<evidence type="ECO:0000259" key="13">
    <source>
        <dbReference type="PROSITE" id="PS51190"/>
    </source>
</evidence>
<dbReference type="GO" id="GO:0031931">
    <property type="term" value="C:TORC1 complex"/>
    <property type="evidence" value="ECO:0007669"/>
    <property type="project" value="TreeGrafter"/>
</dbReference>
<dbReference type="GO" id="GO:0031929">
    <property type="term" value="P:TOR signaling"/>
    <property type="evidence" value="ECO:0007669"/>
    <property type="project" value="TreeGrafter"/>
</dbReference>